<evidence type="ECO:0000313" key="2">
    <source>
        <dbReference type="Proteomes" id="UP001172687"/>
    </source>
</evidence>
<proteinExistence type="predicted"/>
<protein>
    <submittedName>
        <fullName evidence="1">Uncharacterized protein</fullName>
    </submittedName>
</protein>
<dbReference type="EMBL" id="JAUHTC010000082">
    <property type="protein sequence ID" value="MDN4520753.1"/>
    <property type="molecule type" value="Genomic_DNA"/>
</dbReference>
<reference evidence="1" key="1">
    <citation type="submission" date="2023-07" db="EMBL/GenBank/DDBJ databases">
        <title>Degradation of tert-butanol by M. austroafricanum TBA100.</title>
        <authorList>
            <person name="Helbich S."/>
            <person name="Vainshtein Y."/>
        </authorList>
    </citation>
    <scope>NUCLEOTIDE SEQUENCE</scope>
    <source>
        <strain evidence="1">TBA100</strain>
    </source>
</reference>
<accession>A0ABT8HJ15</accession>
<gene>
    <name evidence="1" type="ORF">QYF68_23475</name>
</gene>
<evidence type="ECO:0000313" key="1">
    <source>
        <dbReference type="EMBL" id="MDN4520753.1"/>
    </source>
</evidence>
<dbReference type="RefSeq" id="WP_011782045.1">
    <property type="nucleotide sequence ID" value="NZ_CP070380.1"/>
</dbReference>
<comment type="caution">
    <text evidence="1">The sequence shown here is derived from an EMBL/GenBank/DDBJ whole genome shotgun (WGS) entry which is preliminary data.</text>
</comment>
<sequence length="264" mass="28252">MSAKSLMAATPTGRRRPLLIDDADYSTAVVRQGTPIPWTDTALAAGHFDQVRALLDPDALWIDVRRLLTAHTDARPDLIASMGARTRIGYPLRTLLTDSDVLAASREMLETVAKTTRRQLLLHLPSPGAWLGAAHEVAGTPLDEVDADRADNASIYVAEWLGRLGSLPIALILLDARDASFAETLTPYTAVANVASHFDWTLAMWNDDGIHGAAGDPSIGVLGPEFWAGGAEFGHAVPETDLLVTSIPPSASPEHVLDQLAKLT</sequence>
<name>A0ABT8HJ15_MYCAO</name>
<keyword evidence="2" id="KW-1185">Reference proteome</keyword>
<dbReference type="Proteomes" id="UP001172687">
    <property type="component" value="Unassembled WGS sequence"/>
</dbReference>
<organism evidence="1 2">
    <name type="scientific">Mycolicibacterium austroafricanum</name>
    <name type="common">Mycobacterium austroafricanum</name>
    <dbReference type="NCBI Taxonomy" id="39687"/>
    <lineage>
        <taxon>Bacteria</taxon>
        <taxon>Bacillati</taxon>
        <taxon>Actinomycetota</taxon>
        <taxon>Actinomycetes</taxon>
        <taxon>Mycobacteriales</taxon>
        <taxon>Mycobacteriaceae</taxon>
        <taxon>Mycolicibacterium</taxon>
    </lineage>
</organism>